<dbReference type="InterPro" id="IPR001077">
    <property type="entry name" value="COMT_C"/>
</dbReference>
<keyword evidence="3" id="KW-0949">S-adenosyl-L-methionine</keyword>
<protein>
    <recommendedName>
        <fullName evidence="8">O-methyltransferase domain-containing protein</fullName>
    </recommendedName>
</protein>
<evidence type="ECO:0008006" key="8">
    <source>
        <dbReference type="Google" id="ProtNLM"/>
    </source>
</evidence>
<keyword evidence="7" id="KW-1185">Reference proteome</keyword>
<comment type="caution">
    <text evidence="6">The sequence shown here is derived from an EMBL/GenBank/DDBJ whole genome shotgun (WGS) entry which is preliminary data.</text>
</comment>
<dbReference type="PANTHER" id="PTHR43712:SF12">
    <property type="entry name" value="STERIGMATOCYSTIN 8-O-METHYLTRANSFERASE"/>
    <property type="match status" value="1"/>
</dbReference>
<evidence type="ECO:0000313" key="7">
    <source>
        <dbReference type="Proteomes" id="UP000566819"/>
    </source>
</evidence>
<dbReference type="InterPro" id="IPR036390">
    <property type="entry name" value="WH_DNA-bd_sf"/>
</dbReference>
<sequence>MVGRGPIYGFTRTQFIFPPILSLKCAPNLPRVVEMDANKSLPRIIQLATIISFSVAKIQESLDNQGAPSPSFDEHAPPLPVDIDEAQNAVLDATTELHDLLTEPLNILHRSARSDKSACLQVIAHFDIAKLIPPGDRLSFAEIAKQTPLTEQMVGRIIRHAVTMRIFHEPEPGIVAHTKASRMLANPDIRDWTRAGTEELGPAGGKLADALEKWPGSQEPNETGFSLANNTTGSIYDIIAKSPERAVRFATAMKVMTSRPGFDLSYATDFYDWASLGQAQVVDIGGAKGHFALALAKRYSDLRIIVQDMAKVVENADAESLGERVRFMSHDLFDPQTVCADVFFFRWVFHNWPDQYCIRILKAQVPALRYGARLIVQEAFMPETGTRAYWEEKDFRALDLEMAYTFNARERTLADWKALFEEADPAFKLRNVIEPKGSAMSILEFVWEGAKEPVT</sequence>
<evidence type="ECO:0000256" key="3">
    <source>
        <dbReference type="ARBA" id="ARBA00022691"/>
    </source>
</evidence>
<dbReference type="InterPro" id="IPR036388">
    <property type="entry name" value="WH-like_DNA-bd_sf"/>
</dbReference>
<evidence type="ECO:0000256" key="2">
    <source>
        <dbReference type="ARBA" id="ARBA00022679"/>
    </source>
</evidence>
<dbReference type="SUPFAM" id="SSF46785">
    <property type="entry name" value="Winged helix' DNA-binding domain"/>
    <property type="match status" value="1"/>
</dbReference>
<dbReference type="InterPro" id="IPR016461">
    <property type="entry name" value="COMT-like"/>
</dbReference>
<dbReference type="InterPro" id="IPR012967">
    <property type="entry name" value="COMT_dimerisation"/>
</dbReference>
<dbReference type="Proteomes" id="UP000566819">
    <property type="component" value="Unassembled WGS sequence"/>
</dbReference>
<proteinExistence type="predicted"/>
<feature type="domain" description="O-methyltransferase C-terminal" evidence="4">
    <location>
        <begin position="234"/>
        <end position="423"/>
    </location>
</feature>
<dbReference type="Gene3D" id="1.10.10.10">
    <property type="entry name" value="Winged helix-like DNA-binding domain superfamily/Winged helix DNA-binding domain"/>
    <property type="match status" value="1"/>
</dbReference>
<dbReference type="AlphaFoldDB" id="A0A8H4RIT2"/>
<organism evidence="6 7">
    <name type="scientific">Cudoniella acicularis</name>
    <dbReference type="NCBI Taxonomy" id="354080"/>
    <lineage>
        <taxon>Eukaryota</taxon>
        <taxon>Fungi</taxon>
        <taxon>Dikarya</taxon>
        <taxon>Ascomycota</taxon>
        <taxon>Pezizomycotina</taxon>
        <taxon>Leotiomycetes</taxon>
        <taxon>Helotiales</taxon>
        <taxon>Tricladiaceae</taxon>
        <taxon>Cudoniella</taxon>
    </lineage>
</organism>
<keyword evidence="2" id="KW-0808">Transferase</keyword>
<gene>
    <name evidence="6" type="ORF">G7Y89_g8370</name>
</gene>
<evidence type="ECO:0000259" key="5">
    <source>
        <dbReference type="Pfam" id="PF08100"/>
    </source>
</evidence>
<dbReference type="Gene3D" id="3.40.50.150">
    <property type="entry name" value="Vaccinia Virus protein VP39"/>
    <property type="match status" value="1"/>
</dbReference>
<dbReference type="EMBL" id="JAAMPI010000628">
    <property type="protein sequence ID" value="KAF4629778.1"/>
    <property type="molecule type" value="Genomic_DNA"/>
</dbReference>
<dbReference type="InterPro" id="IPR029063">
    <property type="entry name" value="SAM-dependent_MTases_sf"/>
</dbReference>
<accession>A0A8H4RIT2</accession>
<evidence type="ECO:0000313" key="6">
    <source>
        <dbReference type="EMBL" id="KAF4629778.1"/>
    </source>
</evidence>
<dbReference type="Pfam" id="PF00891">
    <property type="entry name" value="Methyltransf_2"/>
    <property type="match status" value="1"/>
</dbReference>
<reference evidence="6 7" key="1">
    <citation type="submission" date="2020-03" db="EMBL/GenBank/DDBJ databases">
        <title>Draft Genome Sequence of Cudoniella acicularis.</title>
        <authorList>
            <person name="Buettner E."/>
            <person name="Kellner H."/>
        </authorList>
    </citation>
    <scope>NUCLEOTIDE SEQUENCE [LARGE SCALE GENOMIC DNA]</scope>
    <source>
        <strain evidence="6 7">DSM 108380</strain>
    </source>
</reference>
<dbReference type="GO" id="GO:0008171">
    <property type="term" value="F:O-methyltransferase activity"/>
    <property type="evidence" value="ECO:0007669"/>
    <property type="project" value="InterPro"/>
</dbReference>
<evidence type="ECO:0000259" key="4">
    <source>
        <dbReference type="Pfam" id="PF00891"/>
    </source>
</evidence>
<dbReference type="Pfam" id="PF08100">
    <property type="entry name" value="Dimerisation"/>
    <property type="match status" value="1"/>
</dbReference>
<keyword evidence="1" id="KW-0489">Methyltransferase</keyword>
<evidence type="ECO:0000256" key="1">
    <source>
        <dbReference type="ARBA" id="ARBA00022603"/>
    </source>
</evidence>
<feature type="domain" description="O-methyltransferase dimerisation" evidence="5">
    <location>
        <begin position="116"/>
        <end position="185"/>
    </location>
</feature>
<dbReference type="CDD" id="cd02440">
    <property type="entry name" value="AdoMet_MTases"/>
    <property type="match status" value="1"/>
</dbReference>
<name>A0A8H4RIT2_9HELO</name>
<dbReference type="SUPFAM" id="SSF53335">
    <property type="entry name" value="S-adenosyl-L-methionine-dependent methyltransferases"/>
    <property type="match status" value="1"/>
</dbReference>
<dbReference type="PROSITE" id="PS51683">
    <property type="entry name" value="SAM_OMT_II"/>
    <property type="match status" value="1"/>
</dbReference>
<dbReference type="PANTHER" id="PTHR43712">
    <property type="entry name" value="PUTATIVE (AFU_ORTHOLOGUE AFUA_4G14580)-RELATED"/>
    <property type="match status" value="1"/>
</dbReference>
<dbReference type="GO" id="GO:0032259">
    <property type="term" value="P:methylation"/>
    <property type="evidence" value="ECO:0007669"/>
    <property type="project" value="UniProtKB-KW"/>
</dbReference>
<dbReference type="OrthoDB" id="1606438at2759"/>